<protein>
    <recommendedName>
        <fullName evidence="1">Reverse transcriptase domain-containing protein</fullName>
    </recommendedName>
</protein>
<feature type="domain" description="Reverse transcriptase" evidence="1">
    <location>
        <begin position="106"/>
        <end position="190"/>
    </location>
</feature>
<dbReference type="Gene3D" id="3.10.10.10">
    <property type="entry name" value="HIV Type 1 Reverse Transcriptase, subunit A, domain 1"/>
    <property type="match status" value="1"/>
</dbReference>
<gene>
    <name evidence="2" type="ORF">VITISV_006721</name>
</gene>
<dbReference type="PANTHER" id="PTHR24559">
    <property type="entry name" value="TRANSPOSON TY3-I GAG-POL POLYPROTEIN"/>
    <property type="match status" value="1"/>
</dbReference>
<dbReference type="InterPro" id="IPR043128">
    <property type="entry name" value="Rev_trsase/Diguanyl_cyclase"/>
</dbReference>
<dbReference type="EMBL" id="AM456103">
    <property type="protein sequence ID" value="CAN59953.1"/>
    <property type="molecule type" value="Genomic_DNA"/>
</dbReference>
<evidence type="ECO:0000313" key="2">
    <source>
        <dbReference type="EMBL" id="CAN59953.1"/>
    </source>
</evidence>
<dbReference type="PANTHER" id="PTHR24559:SF450">
    <property type="entry name" value="RNA-DIRECTED DNA POLYMERASE HOMOLOG"/>
    <property type="match status" value="1"/>
</dbReference>
<organism evidence="2">
    <name type="scientific">Vitis vinifera</name>
    <name type="common">Grape</name>
    <dbReference type="NCBI Taxonomy" id="29760"/>
    <lineage>
        <taxon>Eukaryota</taxon>
        <taxon>Viridiplantae</taxon>
        <taxon>Streptophyta</taxon>
        <taxon>Embryophyta</taxon>
        <taxon>Tracheophyta</taxon>
        <taxon>Spermatophyta</taxon>
        <taxon>Magnoliopsida</taxon>
        <taxon>eudicotyledons</taxon>
        <taxon>Gunneridae</taxon>
        <taxon>Pentapetalae</taxon>
        <taxon>rosids</taxon>
        <taxon>Vitales</taxon>
        <taxon>Vitaceae</taxon>
        <taxon>Viteae</taxon>
        <taxon>Vitis</taxon>
    </lineage>
</organism>
<accession>A5BDZ9</accession>
<reference evidence="2" key="1">
    <citation type="journal article" date="2007" name="PLoS ONE">
        <title>The first genome sequence of an elite grapevine cultivar (Pinot noir Vitis vinifera L.): coping with a highly heterozygous genome.</title>
        <authorList>
            <person name="Velasco R."/>
            <person name="Zharkikh A."/>
            <person name="Troggio M."/>
            <person name="Cartwright D.A."/>
            <person name="Cestaro A."/>
            <person name="Pruss D."/>
            <person name="Pindo M."/>
            <person name="FitzGerald L.M."/>
            <person name="Vezzulli S."/>
            <person name="Reid J."/>
            <person name="Malacarne G."/>
            <person name="Iliev D."/>
            <person name="Coppola G."/>
            <person name="Wardell B."/>
            <person name="Micheletti D."/>
            <person name="Macalma T."/>
            <person name="Facci M."/>
            <person name="Mitchell J.T."/>
            <person name="Perazzolli M."/>
            <person name="Eldredge G."/>
            <person name="Gatto P."/>
            <person name="Oyzerski R."/>
            <person name="Moretto M."/>
            <person name="Gutin N."/>
            <person name="Stefanini M."/>
            <person name="Chen Y."/>
            <person name="Segala C."/>
            <person name="Davenport C."/>
            <person name="Dematte L."/>
            <person name="Mraz A."/>
            <person name="Battilana J."/>
            <person name="Stormo K."/>
            <person name="Costa F."/>
            <person name="Tao Q."/>
            <person name="Si-Ammour A."/>
            <person name="Harkins T."/>
            <person name="Lackey A."/>
            <person name="Perbost C."/>
            <person name="Taillon B."/>
            <person name="Stella A."/>
            <person name="Solovyev V."/>
            <person name="Fawcett J.A."/>
            <person name="Sterck L."/>
            <person name="Vandepoele K."/>
            <person name="Grando S.M."/>
            <person name="Toppo S."/>
            <person name="Moser C."/>
            <person name="Lanchbury J."/>
            <person name="Bogden R."/>
            <person name="Skolnick M."/>
            <person name="Sgaramella V."/>
            <person name="Bhatnagar S.K."/>
            <person name="Fontana P."/>
            <person name="Gutin A."/>
            <person name="Van de Peer Y."/>
            <person name="Salamini F."/>
            <person name="Viola R."/>
        </authorList>
    </citation>
    <scope>NUCLEOTIDE SEQUENCE</scope>
</reference>
<dbReference type="Gene3D" id="3.30.70.270">
    <property type="match status" value="1"/>
</dbReference>
<sequence length="190" mass="22503">MLSILKQLKALSVENILIGGVMKRLKEEHNPYDALQKQHEVELPYEPDFSKKNIPTKAKPIQMNKELLSYCKNEIQDLLDKKLIRKSKSLWSCLPFYVQKQVELERGTSRLVINYKPLNNALRWIRYPIPNKKYLIQRLVKSKVFSKFDMKSRFWQIQIAENDKYKTTLVVPFGHYEWNIMSFGLKNAPS</sequence>
<dbReference type="SUPFAM" id="SSF56672">
    <property type="entry name" value="DNA/RNA polymerases"/>
    <property type="match status" value="1"/>
</dbReference>
<dbReference type="InterPro" id="IPR053134">
    <property type="entry name" value="RNA-dir_DNA_polymerase"/>
</dbReference>
<dbReference type="InterPro" id="IPR000477">
    <property type="entry name" value="RT_dom"/>
</dbReference>
<dbReference type="CDD" id="cd01647">
    <property type="entry name" value="RT_LTR"/>
    <property type="match status" value="1"/>
</dbReference>
<dbReference type="AlphaFoldDB" id="A5BDZ9"/>
<proteinExistence type="predicted"/>
<evidence type="ECO:0000259" key="1">
    <source>
        <dbReference type="Pfam" id="PF00078"/>
    </source>
</evidence>
<dbReference type="Pfam" id="PF00078">
    <property type="entry name" value="RVT_1"/>
    <property type="match status" value="1"/>
</dbReference>
<name>A5BDZ9_VITVI</name>
<dbReference type="InterPro" id="IPR043502">
    <property type="entry name" value="DNA/RNA_pol_sf"/>
</dbReference>